<feature type="region of interest" description="Disordered" evidence="1">
    <location>
        <begin position="74"/>
        <end position="106"/>
    </location>
</feature>
<dbReference type="RefSeq" id="WP_152898258.1">
    <property type="nucleotide sequence ID" value="NZ_WHUV01000002.1"/>
</dbReference>
<dbReference type="AlphaFoldDB" id="A0A7X1U4C0"/>
<dbReference type="Proteomes" id="UP000486534">
    <property type="component" value="Unassembled WGS sequence"/>
</dbReference>
<evidence type="ECO:0000256" key="1">
    <source>
        <dbReference type="SAM" id="MobiDB-lite"/>
    </source>
</evidence>
<protein>
    <recommendedName>
        <fullName evidence="4">Prophage PssSM-03</fullName>
    </recommendedName>
</protein>
<dbReference type="EMBL" id="WHUV01000002">
    <property type="protein sequence ID" value="MQA53716.1"/>
    <property type="molecule type" value="Genomic_DNA"/>
</dbReference>
<proteinExistence type="predicted"/>
<evidence type="ECO:0008006" key="4">
    <source>
        <dbReference type="Google" id="ProtNLM"/>
    </source>
</evidence>
<evidence type="ECO:0000313" key="3">
    <source>
        <dbReference type="Proteomes" id="UP000486534"/>
    </source>
</evidence>
<accession>A0A7X1U4C0</accession>
<sequence>MKKSHGPAFKVDQLDLAQCSACRGKAFVSGVFHQLPCLQCNASGWVTADTGEALPLEVLVSQLSLRLQAAESRLSQRGQQEQASGPWAAYAGNNRRGAGGTNFTGD</sequence>
<gene>
    <name evidence="2" type="ORF">GDH07_10375</name>
</gene>
<feature type="compositionally biased region" description="Gly residues" evidence="1">
    <location>
        <begin position="97"/>
        <end position="106"/>
    </location>
</feature>
<evidence type="ECO:0000313" key="2">
    <source>
        <dbReference type="EMBL" id="MQA53716.1"/>
    </source>
</evidence>
<organism evidence="2 3">
    <name type="scientific">Pseudomonas piscis</name>
    <dbReference type="NCBI Taxonomy" id="2614538"/>
    <lineage>
        <taxon>Bacteria</taxon>
        <taxon>Pseudomonadati</taxon>
        <taxon>Pseudomonadota</taxon>
        <taxon>Gammaproteobacteria</taxon>
        <taxon>Pseudomonadales</taxon>
        <taxon>Pseudomonadaceae</taxon>
        <taxon>Pseudomonas</taxon>
    </lineage>
</organism>
<name>A0A7X1U4C0_9PSED</name>
<reference evidence="2 3" key="1">
    <citation type="submission" date="2019-10" db="EMBL/GenBank/DDBJ databases">
        <title>Pseudomonas dajingensis sp. nov., isolated from the profound head ulcers of farmed Murray cod (Maccullochella peelii peelii).</title>
        <authorList>
            <person name="Liu Y."/>
        </authorList>
    </citation>
    <scope>NUCLEOTIDE SEQUENCE [LARGE SCALE GENOMIC DNA]</scope>
    <source>
        <strain evidence="2 3">MC042</strain>
    </source>
</reference>
<comment type="caution">
    <text evidence="2">The sequence shown here is derived from an EMBL/GenBank/DDBJ whole genome shotgun (WGS) entry which is preliminary data.</text>
</comment>
<feature type="compositionally biased region" description="Polar residues" evidence="1">
    <location>
        <begin position="74"/>
        <end position="83"/>
    </location>
</feature>